<accession>A0ABN8JA57</accession>
<feature type="non-terminal residue" evidence="2">
    <location>
        <position position="1"/>
    </location>
</feature>
<feature type="region of interest" description="Disordered" evidence="1">
    <location>
        <begin position="1"/>
        <end position="23"/>
    </location>
</feature>
<protein>
    <submittedName>
        <fullName evidence="2">Uncharacterized protein</fullName>
    </submittedName>
</protein>
<feature type="region of interest" description="Disordered" evidence="1">
    <location>
        <begin position="95"/>
        <end position="119"/>
    </location>
</feature>
<keyword evidence="3" id="KW-1185">Reference proteome</keyword>
<evidence type="ECO:0000313" key="2">
    <source>
        <dbReference type="EMBL" id="CAH2077321.1"/>
    </source>
</evidence>
<gene>
    <name evidence="2" type="ORF">IPOD504_LOCUS17654</name>
</gene>
<organism evidence="2 3">
    <name type="scientific">Iphiclides podalirius</name>
    <name type="common">scarce swallowtail</name>
    <dbReference type="NCBI Taxonomy" id="110791"/>
    <lineage>
        <taxon>Eukaryota</taxon>
        <taxon>Metazoa</taxon>
        <taxon>Ecdysozoa</taxon>
        <taxon>Arthropoda</taxon>
        <taxon>Hexapoda</taxon>
        <taxon>Insecta</taxon>
        <taxon>Pterygota</taxon>
        <taxon>Neoptera</taxon>
        <taxon>Endopterygota</taxon>
        <taxon>Lepidoptera</taxon>
        <taxon>Glossata</taxon>
        <taxon>Ditrysia</taxon>
        <taxon>Papilionoidea</taxon>
        <taxon>Papilionidae</taxon>
        <taxon>Papilioninae</taxon>
        <taxon>Iphiclides</taxon>
    </lineage>
</organism>
<feature type="region of interest" description="Disordered" evidence="1">
    <location>
        <begin position="39"/>
        <end position="70"/>
    </location>
</feature>
<dbReference type="Proteomes" id="UP000837857">
    <property type="component" value="Chromosome 9"/>
</dbReference>
<evidence type="ECO:0000256" key="1">
    <source>
        <dbReference type="SAM" id="MobiDB-lite"/>
    </source>
</evidence>
<name>A0ABN8JA57_9NEOP</name>
<evidence type="ECO:0000313" key="3">
    <source>
        <dbReference type="Proteomes" id="UP000837857"/>
    </source>
</evidence>
<reference evidence="2" key="1">
    <citation type="submission" date="2022-03" db="EMBL/GenBank/DDBJ databases">
        <authorList>
            <person name="Martin H S."/>
        </authorList>
    </citation>
    <scope>NUCLEOTIDE SEQUENCE</scope>
</reference>
<dbReference type="EMBL" id="OW152821">
    <property type="protein sequence ID" value="CAH2077321.1"/>
    <property type="molecule type" value="Genomic_DNA"/>
</dbReference>
<sequence length="119" mass="12699">MQVAGDCPRPIGEAESEQMRAQVATDPRSICMHAQIKATLHGGREGESNDGQQRARRGQGSLAANDRDGQSRLSFVSGDLNKVVGSGAQWRPLSSVKHAHDKNARPAAGRFVPASPFIP</sequence>
<proteinExistence type="predicted"/>